<feature type="chain" id="PRO_5014850339" evidence="1">
    <location>
        <begin position="24"/>
        <end position="86"/>
    </location>
</feature>
<sequence length="86" mass="9745">MRAVLSIFVILATIYSLFVPVDAISCKYGEEYKCSHELCERTCANKDAEVACERACVKGCYCAEGFARISYGRCKPDFYCDYKEII</sequence>
<evidence type="ECO:0000313" key="3">
    <source>
        <dbReference type="EMBL" id="MBW60366.1"/>
    </source>
</evidence>
<dbReference type="CDD" id="cd19941">
    <property type="entry name" value="TIL"/>
    <property type="match status" value="1"/>
</dbReference>
<name>A0A2M4C4T1_9DIPT</name>
<dbReference type="Gene3D" id="2.10.25.10">
    <property type="entry name" value="Laminin"/>
    <property type="match status" value="1"/>
</dbReference>
<protein>
    <submittedName>
        <fullName evidence="3">Putative salivary secreted serine protease inhibitor</fullName>
    </submittedName>
</protein>
<reference evidence="3" key="1">
    <citation type="submission" date="2018-01" db="EMBL/GenBank/DDBJ databases">
        <title>An insight into the sialome of Amazonian anophelines.</title>
        <authorList>
            <person name="Ribeiro J.M."/>
            <person name="Scarpassa V."/>
            <person name="Calvo E."/>
        </authorList>
    </citation>
    <scope>NUCLEOTIDE SEQUENCE</scope>
    <source>
        <tissue evidence="3">Salivary glands</tissue>
    </source>
</reference>
<feature type="domain" description="TIL" evidence="2">
    <location>
        <begin position="26"/>
        <end position="80"/>
    </location>
</feature>
<evidence type="ECO:0000259" key="2">
    <source>
        <dbReference type="Pfam" id="PF01826"/>
    </source>
</evidence>
<proteinExistence type="predicted"/>
<accession>A0A2M4C4T1</accession>
<dbReference type="SUPFAM" id="SSF57567">
    <property type="entry name" value="Serine protease inhibitors"/>
    <property type="match status" value="1"/>
</dbReference>
<organism evidence="3">
    <name type="scientific">Anopheles marajoara</name>
    <dbReference type="NCBI Taxonomy" id="58244"/>
    <lineage>
        <taxon>Eukaryota</taxon>
        <taxon>Metazoa</taxon>
        <taxon>Ecdysozoa</taxon>
        <taxon>Arthropoda</taxon>
        <taxon>Hexapoda</taxon>
        <taxon>Insecta</taxon>
        <taxon>Pterygota</taxon>
        <taxon>Neoptera</taxon>
        <taxon>Endopterygota</taxon>
        <taxon>Diptera</taxon>
        <taxon>Nematocera</taxon>
        <taxon>Culicoidea</taxon>
        <taxon>Culicidae</taxon>
        <taxon>Anophelinae</taxon>
        <taxon>Anopheles</taxon>
    </lineage>
</organism>
<dbReference type="EMBL" id="GGFJ01011225">
    <property type="protein sequence ID" value="MBW60366.1"/>
    <property type="molecule type" value="Transcribed_RNA"/>
</dbReference>
<dbReference type="InterPro" id="IPR002919">
    <property type="entry name" value="TIL_dom"/>
</dbReference>
<dbReference type="InterPro" id="IPR036084">
    <property type="entry name" value="Ser_inhib-like_sf"/>
</dbReference>
<evidence type="ECO:0000256" key="1">
    <source>
        <dbReference type="SAM" id="SignalP"/>
    </source>
</evidence>
<dbReference type="Pfam" id="PF01826">
    <property type="entry name" value="TIL"/>
    <property type="match status" value="1"/>
</dbReference>
<dbReference type="AlphaFoldDB" id="A0A2M4C4T1"/>
<keyword evidence="1" id="KW-0732">Signal</keyword>
<feature type="signal peptide" evidence="1">
    <location>
        <begin position="1"/>
        <end position="23"/>
    </location>
</feature>